<comment type="similarity">
    <text evidence="3">Belongs to the gas vesicle GvpK family.</text>
</comment>
<dbReference type="InterPro" id="IPR007805">
    <property type="entry name" value="GvpK"/>
</dbReference>
<dbReference type="Pfam" id="PF05121">
    <property type="entry name" value="GvpK"/>
    <property type="match status" value="1"/>
</dbReference>
<dbReference type="PANTHER" id="PTHR40137">
    <property type="entry name" value="PROTEIN GVPK 1"/>
    <property type="match status" value="1"/>
</dbReference>
<evidence type="ECO:0000256" key="4">
    <source>
        <dbReference type="SAM" id="MobiDB-lite"/>
    </source>
</evidence>
<gene>
    <name evidence="5" type="ORF">NDI79_03720</name>
</gene>
<reference evidence="5 6" key="1">
    <citation type="submission" date="2022-06" db="EMBL/GenBank/DDBJ databases">
        <title>Halogeometricum sp. a new haloarchaeum isolate from saline soil.</title>
        <authorList>
            <person name="Strakova D."/>
            <person name="Galisteo C."/>
            <person name="Sanchez-Porro C."/>
            <person name="Ventosa A."/>
        </authorList>
    </citation>
    <scope>NUCLEOTIDE SEQUENCE [LARGE SCALE GENOMIC DNA]</scope>
    <source>
        <strain evidence="6">S3BR25-2</strain>
    </source>
</reference>
<feature type="compositionally biased region" description="Basic and acidic residues" evidence="4">
    <location>
        <begin position="91"/>
        <end position="101"/>
    </location>
</feature>
<name>A0ABU2FXL7_9EURY</name>
<evidence type="ECO:0000313" key="5">
    <source>
        <dbReference type="EMBL" id="MDS0293279.1"/>
    </source>
</evidence>
<evidence type="ECO:0000256" key="3">
    <source>
        <dbReference type="ARBA" id="ARBA00035659"/>
    </source>
</evidence>
<evidence type="ECO:0000256" key="2">
    <source>
        <dbReference type="ARBA" id="ARBA00035108"/>
    </source>
</evidence>
<feature type="region of interest" description="Disordered" evidence="4">
    <location>
        <begin position="91"/>
        <end position="117"/>
    </location>
</feature>
<keyword evidence="1" id="KW-0304">Gas vesicle</keyword>
<protein>
    <submittedName>
        <fullName evidence="5">Gas vesicle protein K</fullName>
    </submittedName>
</protein>
<comment type="caution">
    <text evidence="5">The sequence shown here is derived from an EMBL/GenBank/DDBJ whole genome shotgun (WGS) entry which is preliminary data.</text>
</comment>
<proteinExistence type="inferred from homology"/>
<evidence type="ECO:0000313" key="6">
    <source>
        <dbReference type="Proteomes" id="UP001254813"/>
    </source>
</evidence>
<accession>A0ABU2FXL7</accession>
<dbReference type="PANTHER" id="PTHR40137:SF2">
    <property type="entry name" value="PROTEIN GVPK 1"/>
    <property type="match status" value="1"/>
</dbReference>
<comment type="subcellular location">
    <subcellularLocation>
        <location evidence="2">Gas vesicle</location>
    </subcellularLocation>
</comment>
<dbReference type="RefSeq" id="WP_310927099.1">
    <property type="nucleotide sequence ID" value="NZ_JAMQOQ010000001.1"/>
</dbReference>
<organism evidence="5 6">
    <name type="scientific">Halogeometricum luteum</name>
    <dbReference type="NCBI Taxonomy" id="2950537"/>
    <lineage>
        <taxon>Archaea</taxon>
        <taxon>Methanobacteriati</taxon>
        <taxon>Methanobacteriota</taxon>
        <taxon>Stenosarchaea group</taxon>
        <taxon>Halobacteria</taxon>
        <taxon>Halobacteriales</taxon>
        <taxon>Haloferacaceae</taxon>
        <taxon>Halogeometricum</taxon>
    </lineage>
</organism>
<sequence length="117" mass="12900">MTTVEVDEDGANGLTAVVVAVVEILVDALEREAIRRMESGRLTDEEIERLGSHLARLEEDLERLKEDQGVDQQVDQLRGDLDSLVADAVHQVRTEERRRGDNGGAAPPDAGGSRERR</sequence>
<evidence type="ECO:0000256" key="1">
    <source>
        <dbReference type="ARBA" id="ARBA00022987"/>
    </source>
</evidence>
<keyword evidence="6" id="KW-1185">Reference proteome</keyword>
<dbReference type="EMBL" id="JAMQOQ010000001">
    <property type="protein sequence ID" value="MDS0293279.1"/>
    <property type="molecule type" value="Genomic_DNA"/>
</dbReference>
<dbReference type="Proteomes" id="UP001254813">
    <property type="component" value="Unassembled WGS sequence"/>
</dbReference>